<keyword evidence="4" id="KW-1185">Reference proteome</keyword>
<dbReference type="Pfam" id="PF00443">
    <property type="entry name" value="UCH"/>
    <property type="match status" value="1"/>
</dbReference>
<feature type="region of interest" description="Disordered" evidence="1">
    <location>
        <begin position="1"/>
        <end position="134"/>
    </location>
</feature>
<evidence type="ECO:0000256" key="1">
    <source>
        <dbReference type="SAM" id="MobiDB-lite"/>
    </source>
</evidence>
<feature type="compositionally biased region" description="Basic and acidic residues" evidence="1">
    <location>
        <begin position="68"/>
        <end position="80"/>
    </location>
</feature>
<feature type="domain" description="USP" evidence="2">
    <location>
        <begin position="1616"/>
        <end position="1944"/>
    </location>
</feature>
<dbReference type="PROSITE" id="PS00973">
    <property type="entry name" value="USP_2"/>
    <property type="match status" value="1"/>
</dbReference>
<gene>
    <name evidence="3" type="ORF">BT67DRAFT_108652</name>
</gene>
<evidence type="ECO:0000313" key="3">
    <source>
        <dbReference type="EMBL" id="KAK4137416.1"/>
    </source>
</evidence>
<reference evidence="3" key="2">
    <citation type="submission" date="2023-05" db="EMBL/GenBank/DDBJ databases">
        <authorList>
            <consortium name="Lawrence Berkeley National Laboratory"/>
            <person name="Steindorff A."/>
            <person name="Hensen N."/>
            <person name="Bonometti L."/>
            <person name="Westerberg I."/>
            <person name="Brannstrom I.O."/>
            <person name="Guillou S."/>
            <person name="Cros-Aarteil S."/>
            <person name="Calhoun S."/>
            <person name="Haridas S."/>
            <person name="Kuo A."/>
            <person name="Mondo S."/>
            <person name="Pangilinan J."/>
            <person name="Riley R."/>
            <person name="Labutti K."/>
            <person name="Andreopoulos B."/>
            <person name="Lipzen A."/>
            <person name="Chen C."/>
            <person name="Yanf M."/>
            <person name="Daum C."/>
            <person name="Ng V."/>
            <person name="Clum A."/>
            <person name="Ohm R."/>
            <person name="Martin F."/>
            <person name="Silar P."/>
            <person name="Natvig D."/>
            <person name="Lalanne C."/>
            <person name="Gautier V."/>
            <person name="Ament-Velasquez S.L."/>
            <person name="Kruys A."/>
            <person name="Hutchinson M.I."/>
            <person name="Powell A.J."/>
            <person name="Barry K."/>
            <person name="Miller A.N."/>
            <person name="Grigoriev I.V."/>
            <person name="Debuchy R."/>
            <person name="Gladieux P."/>
            <person name="Thoren M.H."/>
            <person name="Johannesson H."/>
        </authorList>
    </citation>
    <scope>NUCLEOTIDE SEQUENCE</scope>
    <source>
        <strain evidence="3">CBS 123565</strain>
    </source>
</reference>
<feature type="compositionally biased region" description="Polar residues" evidence="1">
    <location>
        <begin position="53"/>
        <end position="66"/>
    </location>
</feature>
<accession>A0AAN6UT53</accession>
<dbReference type="SUPFAM" id="SSF54001">
    <property type="entry name" value="Cysteine proteinases"/>
    <property type="match status" value="1"/>
</dbReference>
<protein>
    <recommendedName>
        <fullName evidence="2">USP domain-containing protein</fullName>
    </recommendedName>
</protein>
<dbReference type="InterPro" id="IPR050164">
    <property type="entry name" value="Peptidase_C19"/>
</dbReference>
<dbReference type="CDD" id="cd02659">
    <property type="entry name" value="peptidase_C19C"/>
    <property type="match status" value="1"/>
</dbReference>
<dbReference type="InterPro" id="IPR028889">
    <property type="entry name" value="USP"/>
</dbReference>
<dbReference type="PROSITE" id="PS50235">
    <property type="entry name" value="USP_3"/>
    <property type="match status" value="1"/>
</dbReference>
<dbReference type="GO" id="GO:0005829">
    <property type="term" value="C:cytosol"/>
    <property type="evidence" value="ECO:0007669"/>
    <property type="project" value="TreeGrafter"/>
</dbReference>
<feature type="compositionally biased region" description="Polar residues" evidence="1">
    <location>
        <begin position="101"/>
        <end position="118"/>
    </location>
</feature>
<dbReference type="PANTHER" id="PTHR24006:SF827">
    <property type="entry name" value="UBIQUITIN CARBOXYL-TERMINAL HYDROLASE 34"/>
    <property type="match status" value="1"/>
</dbReference>
<dbReference type="Gene3D" id="3.90.70.10">
    <property type="entry name" value="Cysteine proteinases"/>
    <property type="match status" value="1"/>
</dbReference>
<evidence type="ECO:0000259" key="2">
    <source>
        <dbReference type="PROSITE" id="PS50235"/>
    </source>
</evidence>
<dbReference type="InterPro" id="IPR038765">
    <property type="entry name" value="Papain-like_cys_pep_sf"/>
</dbReference>
<evidence type="ECO:0000313" key="4">
    <source>
        <dbReference type="Proteomes" id="UP001304895"/>
    </source>
</evidence>
<dbReference type="InterPro" id="IPR018200">
    <property type="entry name" value="USP_CS"/>
</dbReference>
<dbReference type="FunFam" id="3.90.70.10:FF:000136">
    <property type="entry name" value="Ubiquitin C-terminal hydrolase, putative"/>
    <property type="match status" value="1"/>
</dbReference>
<dbReference type="Proteomes" id="UP001304895">
    <property type="component" value="Unassembled WGS sequence"/>
</dbReference>
<dbReference type="PANTHER" id="PTHR24006">
    <property type="entry name" value="UBIQUITIN CARBOXYL-TERMINAL HYDROLASE"/>
    <property type="match status" value="1"/>
</dbReference>
<dbReference type="EMBL" id="MU853402">
    <property type="protein sequence ID" value="KAK4137416.1"/>
    <property type="molecule type" value="Genomic_DNA"/>
</dbReference>
<organism evidence="3 4">
    <name type="scientific">Trichocladium antarcticum</name>
    <dbReference type="NCBI Taxonomy" id="1450529"/>
    <lineage>
        <taxon>Eukaryota</taxon>
        <taxon>Fungi</taxon>
        <taxon>Dikarya</taxon>
        <taxon>Ascomycota</taxon>
        <taxon>Pezizomycotina</taxon>
        <taxon>Sordariomycetes</taxon>
        <taxon>Sordariomycetidae</taxon>
        <taxon>Sordariales</taxon>
        <taxon>Chaetomiaceae</taxon>
        <taxon>Trichocladium</taxon>
    </lineage>
</organism>
<dbReference type="SUPFAM" id="SSF48371">
    <property type="entry name" value="ARM repeat"/>
    <property type="match status" value="1"/>
</dbReference>
<dbReference type="InterPro" id="IPR021905">
    <property type="entry name" value="DUF3517"/>
</dbReference>
<dbReference type="GO" id="GO:0016579">
    <property type="term" value="P:protein deubiquitination"/>
    <property type="evidence" value="ECO:0007669"/>
    <property type="project" value="InterPro"/>
</dbReference>
<feature type="compositionally biased region" description="Pro residues" evidence="1">
    <location>
        <begin position="123"/>
        <end position="134"/>
    </location>
</feature>
<reference evidence="3" key="1">
    <citation type="journal article" date="2023" name="Mol. Phylogenet. Evol.">
        <title>Genome-scale phylogeny and comparative genomics of the fungal order Sordariales.</title>
        <authorList>
            <person name="Hensen N."/>
            <person name="Bonometti L."/>
            <person name="Westerberg I."/>
            <person name="Brannstrom I.O."/>
            <person name="Guillou S."/>
            <person name="Cros-Aarteil S."/>
            <person name="Calhoun S."/>
            <person name="Haridas S."/>
            <person name="Kuo A."/>
            <person name="Mondo S."/>
            <person name="Pangilinan J."/>
            <person name="Riley R."/>
            <person name="LaButti K."/>
            <person name="Andreopoulos B."/>
            <person name="Lipzen A."/>
            <person name="Chen C."/>
            <person name="Yan M."/>
            <person name="Daum C."/>
            <person name="Ng V."/>
            <person name="Clum A."/>
            <person name="Steindorff A."/>
            <person name="Ohm R.A."/>
            <person name="Martin F."/>
            <person name="Silar P."/>
            <person name="Natvig D.O."/>
            <person name="Lalanne C."/>
            <person name="Gautier V."/>
            <person name="Ament-Velasquez S.L."/>
            <person name="Kruys A."/>
            <person name="Hutchinson M.I."/>
            <person name="Powell A.J."/>
            <person name="Barry K."/>
            <person name="Miller A.N."/>
            <person name="Grigoriev I.V."/>
            <person name="Debuchy R."/>
            <person name="Gladieux P."/>
            <person name="Hiltunen Thoren M."/>
            <person name="Johannesson H."/>
        </authorList>
    </citation>
    <scope>NUCLEOTIDE SEQUENCE</scope>
    <source>
        <strain evidence="3">CBS 123565</strain>
    </source>
</reference>
<name>A0AAN6UT53_9PEZI</name>
<proteinExistence type="predicted"/>
<comment type="caution">
    <text evidence="3">The sequence shown here is derived from an EMBL/GenBank/DDBJ whole genome shotgun (WGS) entry which is preliminary data.</text>
</comment>
<sequence>MAQASTADPSRERAVSSEPCSTRPNPFDDDDSASRKRRRTSLASDSRSRSVETDNSSPSSPVTGKSTPELRSDSAMKIDSEPTIPTTPEQQLLEAEPASGPRSSRVTINVRTPSQQTLEPILSNPPSPSLEGAPPPTDAVDIGVEDSEVAMPHKDTVVDTPVSSISDSESPPIEIIALNTDDEADFDADQSVTMLDGSGVSLIQDPSPDFPYHEVPESYLDTAIRLLPYLPTHIQVSRSFADWIEKYLVYLQSVSFRAAAESYYVHREIWQAVPELVMHLVNRKVPYPRPKDLRQEIFSFYRSFAKLTAFFIEFDLPTLRDATVPEQRRLQALASRPYVHALGALTRRDEVALHCTQLNNGDEDWSYLAEVAAVMETFQNYLAASGGSLACLIEVAQLERGLVSQSPRLTDHIGELCVLASNVLHYGFRRSHGLAQQITDKHTNISRCYGLFNAMSAMLSDIIDKNPNHLSGDGAGNLIGSLAEIYQICLSTSGVVPPEIVKEHRQANPPIALQNVPEAMSYHWKFAKFVKLIKSGQMQLRVMAVSTMCSDLVNLYKKYNESIGDETTSALFYYLSDFLLNTGLVNYILGPTCHPEITLESSNIIGFLIVSNTYADEHTDALWRTVTSTQDPRISDALIRMISRITNLFHQGPLMYFCKKLNTVPVEVFSATMRDFCDQVIRQLVSRFPDSLLTDTEPFDLCIRLLRQSSDFGPQSPVAHLEIQQFAIQKLDSILNHGPGVDGRWKIYLDCLNDIAQGSPSTLGSLWVLKLATRSYHVRDLRGLASEHNLTLLLVEELESAILNAKAAGFPAVISGAHNAPRKDLLMTLILHEATSITGALGLKLWDLLVGSNAACQEDRDVAWQVLNAILKRTQRENPFALTCFVDYLPTLDPEFFCQGALDFVREGVLPLVNDPTSIVLDDDDHPRNPGIELLWRMALTAPNGTIEQRAIHTLVSDVYIESRSIQSFPHYRARRVHLALVARCLRQLSAAAASLKLSAGGSAGGDDDSMVIVAEDQQIQEQELLFIRSLAVLREFHRLHQAKPEFSAPDMRSLILESPKDVEGESAELKYQSFDGDRQTTVMPLNIGKLNTAASLLASLREATGFESYRIYYRGRPFVPHESEICKSLEDLQIHNGIILVKKDLEVLTLSRSRLGASPVEVEILSHFEELWEYLSMEEKLAREIYGFLVMLPADEKALEVIDDPARQYLDTFPLGQPFKSLYAVHALHEYLGSPRPKLAISHSNGQDGDADGRLSPRAACLIRAMSLLVPAICDPKVATQCPSRELQCELGSALVELFVFLLKDPELPASAAQFLSAPLLDRLLAILLVALSTDTPDSATTRVPLCLQSILESCSVSDVFMSAFCAHPDVSRLLENLLLNEPRVAIRQSTALLIRQTCCPVKEGESLSSLPPLAAKFRGFFWPLVSSLVRPAIASSDNSAEVLNLCFEMLQTLRGDQSEILDLKQLSNDWFNLFISYTTSEDPTKPDSVDMVALGLVRLLHAIVCGSRQAVRRAILPASGVARQIFWTHLFPPREESLRDLKQSHPIVSPQTRGLLLELVFSLVEDEPTQFMWLLQDMSELVPVYPNQEDSIYSYDLPQQFERAKAVRAPCGYVGLRNLSNTCYINSLFTQLFMNVDFRRFMLAAAVRDRHYAQGLLFNTQKLFAFMQDSIRRFISPEDCVASIKTYEDTQIDVGIQMDVDEFYNLLFDRWEGQFLTSDEKNRFRSFYGGQLVQQVRSQECEHISERLEPFSAIQCDIKGKSSLQESLQAYVDGEIMEGDNKYKCSTCDRHVDAVKRACLKDIPDNLICHLKRFDFNLRTMQRSKINDYFTFPNKIDMRPYTIDHLSNPEEETSEDVFELVGVLVHSGTAESGHYYSYIRERPTESETQTWVEFNDDTVSSWDPALMANSCFGGSDYQPQFQPNNAVYEKQYSAYMLFYQRSSSLAKNQALLRTSKCSTPLVVDVPEGLQEWIQEENQWWLRRHCLYDPSQIQFVCLALFHLKSLSPNGCSRDHVMETQALFMALGHLDQVASRTKDVPDFYSLASRIRVMCEGCARCSLAVYNYFTQYPEVLRMLVQKNSDADVRQGTVSFITALLRSIRSQVPEQYGIPPGEEKDEWDAGEFDPEKSVIAAMMPIFEHLWLAFQVNLRSWHEVFDLMLSFVQLGRHELAAFLMQPSFLKWLLLIVGGDGSETLLPPQFAKLASVISRRPPNRPPSYETIIALLDELLSNIRLRHDEDGNFIGVASTRERVKFNTCLDQPFEATKLEAEILHMTSRSSPANVFVDKLISIAQNPVATNSIIANLMKQSRVMEDAVYRTLVHRISGQIVQPNVTPYLRVAGTVFCRVASDATLINSLIRRVSRECGLVSNSEGRAFLDFARETFEGDRERTGETRHQVLMTALDNVPHWAPGLLGYFDISIMDETEAFLQDKIFQWRTARPPVDGDDTEEAQELADKMRQVARALGLRCLWFLRDNYVVRNVEVTERAVISMQRVVGQCGKYFNVKEPAEDDEAQDFMQLKQSIFEAISRLLVVDELEDEGSGMYYSDESSVASSHTAS</sequence>
<dbReference type="GO" id="GO:0005634">
    <property type="term" value="C:nucleus"/>
    <property type="evidence" value="ECO:0007669"/>
    <property type="project" value="TreeGrafter"/>
</dbReference>
<dbReference type="InterPro" id="IPR001394">
    <property type="entry name" value="Peptidase_C19_UCH"/>
</dbReference>
<dbReference type="GO" id="GO:0004843">
    <property type="term" value="F:cysteine-type deubiquitinase activity"/>
    <property type="evidence" value="ECO:0007669"/>
    <property type="project" value="InterPro"/>
</dbReference>
<dbReference type="Pfam" id="PF12030">
    <property type="entry name" value="DUF3517"/>
    <property type="match status" value="1"/>
</dbReference>
<dbReference type="InterPro" id="IPR016024">
    <property type="entry name" value="ARM-type_fold"/>
</dbReference>